<proteinExistence type="predicted"/>
<protein>
    <submittedName>
        <fullName evidence="2">Replication protein P</fullName>
    </submittedName>
</protein>
<reference evidence="2 3" key="1">
    <citation type="submission" date="2023-11" db="EMBL/GenBank/DDBJ databases">
        <title>Plant-associative lifestyle of Vibrio porteresiae and its evolutionary dynamics.</title>
        <authorList>
            <person name="Rameshkumar N."/>
            <person name="Kirti K."/>
        </authorList>
    </citation>
    <scope>NUCLEOTIDE SEQUENCE [LARGE SCALE GENOMIC DNA]</scope>
    <source>
        <strain evidence="2 3">MSSRF30</strain>
    </source>
</reference>
<evidence type="ECO:0000313" key="3">
    <source>
        <dbReference type="Proteomes" id="UP001304071"/>
    </source>
</evidence>
<gene>
    <name evidence="2" type="ORF">R8Z52_12510</name>
</gene>
<evidence type="ECO:0000313" key="2">
    <source>
        <dbReference type="EMBL" id="WPC72946.1"/>
    </source>
</evidence>
<name>A0ABZ0QBM6_9VIBR</name>
<organism evidence="2 3">
    <name type="scientific">Vibrio porteresiae DSM 19223</name>
    <dbReference type="NCBI Taxonomy" id="1123496"/>
    <lineage>
        <taxon>Bacteria</taxon>
        <taxon>Pseudomonadati</taxon>
        <taxon>Pseudomonadota</taxon>
        <taxon>Gammaproteobacteria</taxon>
        <taxon>Vibrionales</taxon>
        <taxon>Vibrionaceae</taxon>
        <taxon>Vibrio</taxon>
    </lineage>
</organism>
<dbReference type="Pfam" id="PF06992">
    <property type="entry name" value="Phage_lambda_P"/>
    <property type="match status" value="1"/>
</dbReference>
<accession>A0ABZ0QBM6</accession>
<dbReference type="EMBL" id="CP138203">
    <property type="protein sequence ID" value="WPC72946.1"/>
    <property type="molecule type" value="Genomic_DNA"/>
</dbReference>
<dbReference type="RefSeq" id="WP_261892756.1">
    <property type="nucleotide sequence ID" value="NZ_AP024895.1"/>
</dbReference>
<keyword evidence="3" id="KW-1185">Reference proteome</keyword>
<dbReference type="InterPro" id="IPR009731">
    <property type="entry name" value="P-like"/>
</dbReference>
<dbReference type="Proteomes" id="UP001304071">
    <property type="component" value="Chromosome 1"/>
</dbReference>
<sequence length="234" mass="26536">MKQVTELAKSFHPGSDRAEHSMGAQRSVPESAVMLVNRLFADLQVIFPAWRLAFPTQTALDNAKRTWTLALFENGIHHSEQIKLGLRKARASGSPHIPSAGQFINWCRLTPEDLGLPSVEKAFSMIGLMRDSVTKRTTPEVIQAAFNQIEYWDLTHLSEKDLFPIFKAHYQKLIEKVSRGEDISQLCPKALPKNKVTETIEQKQKRKESGFKNIENLRAKYPSLRAKRLGRTNG</sequence>
<feature type="region of interest" description="Disordered" evidence="1">
    <location>
        <begin position="1"/>
        <end position="24"/>
    </location>
</feature>
<evidence type="ECO:0000256" key="1">
    <source>
        <dbReference type="SAM" id="MobiDB-lite"/>
    </source>
</evidence>